<dbReference type="RefSeq" id="WP_152009477.1">
    <property type="nucleotide sequence ID" value="NZ_JAAAML010000003.1"/>
</dbReference>
<dbReference type="Pfam" id="PF14248">
    <property type="entry name" value="DUF4345"/>
    <property type="match status" value="1"/>
</dbReference>
<keyword evidence="1" id="KW-0472">Membrane</keyword>
<gene>
    <name evidence="2" type="ORF">GTW23_16360</name>
</gene>
<keyword evidence="1" id="KW-1133">Transmembrane helix</keyword>
<keyword evidence="1" id="KW-0812">Transmembrane</keyword>
<proteinExistence type="predicted"/>
<name>A0ABT1CU72_9HYPH</name>
<feature type="transmembrane region" description="Helical" evidence="1">
    <location>
        <begin position="52"/>
        <end position="71"/>
    </location>
</feature>
<protein>
    <submittedName>
        <fullName evidence="2">DUF4345 domain-containing protein</fullName>
    </submittedName>
</protein>
<dbReference type="InterPro" id="IPR025597">
    <property type="entry name" value="DUF4345"/>
</dbReference>
<reference evidence="2 3" key="1">
    <citation type="submission" date="2020-01" db="EMBL/GenBank/DDBJ databases">
        <title>Genomes of bacteria type strains.</title>
        <authorList>
            <person name="Chen J."/>
            <person name="Zhu S."/>
            <person name="Yang J."/>
        </authorList>
    </citation>
    <scope>NUCLEOTIDE SEQUENCE [LARGE SCALE GENOMIC DNA]</scope>
    <source>
        <strain evidence="2 3">DSM 16655</strain>
    </source>
</reference>
<feature type="transmembrane region" description="Helical" evidence="1">
    <location>
        <begin position="9"/>
        <end position="32"/>
    </location>
</feature>
<dbReference type="Proteomes" id="UP001320715">
    <property type="component" value="Unassembled WGS sequence"/>
</dbReference>
<comment type="caution">
    <text evidence="2">The sequence shown here is derived from an EMBL/GenBank/DDBJ whole genome shotgun (WGS) entry which is preliminary data.</text>
</comment>
<evidence type="ECO:0000313" key="2">
    <source>
        <dbReference type="EMBL" id="MCO6409757.1"/>
    </source>
</evidence>
<feature type="transmembrane region" description="Helical" evidence="1">
    <location>
        <begin position="78"/>
        <end position="98"/>
    </location>
</feature>
<sequence>MNTSLLQKAVLLVAGITAVYIGGSVIISPDAFYAAYGISLHGDVSLANELRAMGGGVLMLGLLILSGLVISRFALASTVLAGAMFVAYGATRFLSLGLDGQPDAGLVTAMIAELVIGFASVAALIAARRTA</sequence>
<dbReference type="EMBL" id="JAAAML010000003">
    <property type="protein sequence ID" value="MCO6409757.1"/>
    <property type="molecule type" value="Genomic_DNA"/>
</dbReference>
<feature type="transmembrane region" description="Helical" evidence="1">
    <location>
        <begin position="104"/>
        <end position="127"/>
    </location>
</feature>
<organism evidence="2 3">
    <name type="scientific">Hoeflea alexandrii</name>
    <dbReference type="NCBI Taxonomy" id="288436"/>
    <lineage>
        <taxon>Bacteria</taxon>
        <taxon>Pseudomonadati</taxon>
        <taxon>Pseudomonadota</taxon>
        <taxon>Alphaproteobacteria</taxon>
        <taxon>Hyphomicrobiales</taxon>
        <taxon>Rhizobiaceae</taxon>
        <taxon>Hoeflea</taxon>
    </lineage>
</organism>
<evidence type="ECO:0000256" key="1">
    <source>
        <dbReference type="SAM" id="Phobius"/>
    </source>
</evidence>
<accession>A0ABT1CU72</accession>
<evidence type="ECO:0000313" key="3">
    <source>
        <dbReference type="Proteomes" id="UP001320715"/>
    </source>
</evidence>
<keyword evidence="3" id="KW-1185">Reference proteome</keyword>